<keyword evidence="4" id="KW-1185">Reference proteome</keyword>
<comment type="caution">
    <text evidence="3">The sequence shown here is derived from an EMBL/GenBank/DDBJ whole genome shotgun (WGS) entry which is preliminary data.</text>
</comment>
<dbReference type="EMBL" id="JAIQCJ010000567">
    <property type="protein sequence ID" value="KAJ8795470.1"/>
    <property type="molecule type" value="Genomic_DNA"/>
</dbReference>
<gene>
    <name evidence="3" type="ORF">J1605_018251</name>
</gene>
<sequence length="323" mass="32961">MPSGHSRALALRFCTILLTGFTGSQCPQLESDGLGPGHLGGQPGYASITKAGAPASSLLTPTHIIVGAFGELHEHSGISLETSMEFGGLLQRLIMAVLSLQRSAYLMSDISWSPVRKTRDKVVPPSKTSGKFLKSCMLCSGGMEALPGLFHIGAQIGPEGPSSGSTPLIWRFLTGIRGSGKGGGPGAEAAFPTSGPEKAAGTPAREGQSASALAPALHPGSLTSGTLRLSVTTGGRGGASRAHCAHLLYKSLALSSLRTVETSDRVSAVGWGLASEGHSNGMGGEPFCPVLCDPLGETPPPGFRLPEHPGRDGWLGGPRGALA</sequence>
<protein>
    <submittedName>
        <fullName evidence="3">Uncharacterized protein</fullName>
    </submittedName>
</protein>
<proteinExistence type="predicted"/>
<dbReference type="Proteomes" id="UP001159641">
    <property type="component" value="Unassembled WGS sequence"/>
</dbReference>
<feature type="region of interest" description="Disordered" evidence="1">
    <location>
        <begin position="181"/>
        <end position="217"/>
    </location>
</feature>
<feature type="region of interest" description="Disordered" evidence="1">
    <location>
        <begin position="299"/>
        <end position="323"/>
    </location>
</feature>
<dbReference type="AlphaFoldDB" id="A0AB34HXG2"/>
<organism evidence="3 4">
    <name type="scientific">Eschrichtius robustus</name>
    <name type="common">California gray whale</name>
    <name type="synonym">Eschrichtius gibbosus</name>
    <dbReference type="NCBI Taxonomy" id="9764"/>
    <lineage>
        <taxon>Eukaryota</taxon>
        <taxon>Metazoa</taxon>
        <taxon>Chordata</taxon>
        <taxon>Craniata</taxon>
        <taxon>Vertebrata</taxon>
        <taxon>Euteleostomi</taxon>
        <taxon>Mammalia</taxon>
        <taxon>Eutheria</taxon>
        <taxon>Laurasiatheria</taxon>
        <taxon>Artiodactyla</taxon>
        <taxon>Whippomorpha</taxon>
        <taxon>Cetacea</taxon>
        <taxon>Mysticeti</taxon>
        <taxon>Eschrichtiidae</taxon>
        <taxon>Eschrichtius</taxon>
    </lineage>
</organism>
<accession>A0AB34HXG2</accession>
<evidence type="ECO:0000256" key="2">
    <source>
        <dbReference type="SAM" id="SignalP"/>
    </source>
</evidence>
<feature type="chain" id="PRO_5044344086" evidence="2">
    <location>
        <begin position="25"/>
        <end position="323"/>
    </location>
</feature>
<feature type="signal peptide" evidence="2">
    <location>
        <begin position="1"/>
        <end position="24"/>
    </location>
</feature>
<feature type="compositionally biased region" description="Gly residues" evidence="1">
    <location>
        <begin position="313"/>
        <end position="323"/>
    </location>
</feature>
<evidence type="ECO:0000313" key="3">
    <source>
        <dbReference type="EMBL" id="KAJ8795470.1"/>
    </source>
</evidence>
<keyword evidence="2" id="KW-0732">Signal</keyword>
<reference evidence="3 4" key="1">
    <citation type="submission" date="2022-11" db="EMBL/GenBank/DDBJ databases">
        <title>Whole genome sequence of Eschrichtius robustus ER-17-0199.</title>
        <authorList>
            <person name="Bruniche-Olsen A."/>
            <person name="Black A.N."/>
            <person name="Fields C.J."/>
            <person name="Walden K."/>
            <person name="Dewoody J.A."/>
        </authorList>
    </citation>
    <scope>NUCLEOTIDE SEQUENCE [LARGE SCALE GENOMIC DNA]</scope>
    <source>
        <strain evidence="3">ER-17-0199</strain>
        <tissue evidence="3">Blubber</tissue>
    </source>
</reference>
<evidence type="ECO:0000313" key="4">
    <source>
        <dbReference type="Proteomes" id="UP001159641"/>
    </source>
</evidence>
<evidence type="ECO:0000256" key="1">
    <source>
        <dbReference type="SAM" id="MobiDB-lite"/>
    </source>
</evidence>
<name>A0AB34HXG2_ESCRO</name>